<gene>
    <name evidence="2" type="ORF">PGLA1383_LOCUS25822</name>
</gene>
<dbReference type="Proteomes" id="UP000654075">
    <property type="component" value="Unassembled WGS sequence"/>
</dbReference>
<reference evidence="2" key="1">
    <citation type="submission" date="2021-02" db="EMBL/GenBank/DDBJ databases">
        <authorList>
            <person name="Dougan E. K."/>
            <person name="Rhodes N."/>
            <person name="Thang M."/>
            <person name="Chan C."/>
        </authorList>
    </citation>
    <scope>NUCLEOTIDE SEQUENCE</scope>
</reference>
<accession>A0A813F890</accession>
<sequence>MSSICQLVFLPLRKRTGSLKRKRRHLTWHSSSNNNSNNNIINNYNNINSNNSNNNNNDNSHDNSKKTAPGYSLGQVGLLLRQLSLQGPMESRARNWELNLLLLKIHCLMNTKQGAAIEIRMMVHRLAKNTAAPGTWLTEC</sequence>
<keyword evidence="3" id="KW-1185">Reference proteome</keyword>
<name>A0A813F890_POLGL</name>
<feature type="region of interest" description="Disordered" evidence="1">
    <location>
        <begin position="21"/>
        <end position="68"/>
    </location>
</feature>
<evidence type="ECO:0000256" key="1">
    <source>
        <dbReference type="SAM" id="MobiDB-lite"/>
    </source>
</evidence>
<protein>
    <submittedName>
        <fullName evidence="2">Uncharacterized protein</fullName>
    </submittedName>
</protein>
<comment type="caution">
    <text evidence="2">The sequence shown here is derived from an EMBL/GenBank/DDBJ whole genome shotgun (WGS) entry which is preliminary data.</text>
</comment>
<dbReference type="AlphaFoldDB" id="A0A813F890"/>
<dbReference type="EMBL" id="CAJNNV010022199">
    <property type="protein sequence ID" value="CAE8607919.1"/>
    <property type="molecule type" value="Genomic_DNA"/>
</dbReference>
<evidence type="ECO:0000313" key="3">
    <source>
        <dbReference type="Proteomes" id="UP000654075"/>
    </source>
</evidence>
<organism evidence="2 3">
    <name type="scientific">Polarella glacialis</name>
    <name type="common">Dinoflagellate</name>
    <dbReference type="NCBI Taxonomy" id="89957"/>
    <lineage>
        <taxon>Eukaryota</taxon>
        <taxon>Sar</taxon>
        <taxon>Alveolata</taxon>
        <taxon>Dinophyceae</taxon>
        <taxon>Suessiales</taxon>
        <taxon>Suessiaceae</taxon>
        <taxon>Polarella</taxon>
    </lineage>
</organism>
<evidence type="ECO:0000313" key="2">
    <source>
        <dbReference type="EMBL" id="CAE8607919.1"/>
    </source>
</evidence>
<proteinExistence type="predicted"/>
<feature type="compositionally biased region" description="Low complexity" evidence="1">
    <location>
        <begin position="29"/>
        <end position="58"/>
    </location>
</feature>